<gene>
    <name evidence="2" type="ORF">BXYJ_LOCUS5113</name>
</gene>
<dbReference type="SUPFAM" id="SSF54648">
    <property type="entry name" value="DLC"/>
    <property type="match status" value="1"/>
</dbReference>
<protein>
    <recommendedName>
        <fullName evidence="1">Dynein light chain</fullName>
    </recommendedName>
</protein>
<accession>A0A1I7SGY3</accession>
<reference evidence="6" key="1">
    <citation type="submission" date="2016-11" db="UniProtKB">
        <authorList>
            <consortium name="WormBaseParasite"/>
        </authorList>
    </citation>
    <scope>IDENTIFICATION</scope>
</reference>
<dbReference type="WBParaSite" id="BXY_1229800.1">
    <property type="protein sequence ID" value="BXY_1229800.1"/>
    <property type="gene ID" value="BXY_1229800"/>
</dbReference>
<dbReference type="GO" id="GO:0005874">
    <property type="term" value="C:microtubule"/>
    <property type="evidence" value="ECO:0007669"/>
    <property type="project" value="UniProtKB-KW"/>
</dbReference>
<evidence type="ECO:0000313" key="6">
    <source>
        <dbReference type="WBParaSite" id="BXY_1229800.1"/>
    </source>
</evidence>
<name>A0A1I7SGY3_BURXY</name>
<keyword evidence="5" id="KW-1185">Reference proteome</keyword>
<evidence type="ECO:0000313" key="5">
    <source>
        <dbReference type="Proteomes" id="UP000659654"/>
    </source>
</evidence>
<dbReference type="SMART" id="SM01375">
    <property type="entry name" value="Dynein_light"/>
    <property type="match status" value="1"/>
</dbReference>
<keyword evidence="1" id="KW-0963">Cytoplasm</keyword>
<keyword evidence="1" id="KW-0505">Motor protein</keyword>
<proteinExistence type="inferred from homology"/>
<evidence type="ECO:0000313" key="3">
    <source>
        <dbReference type="EMBL" id="CAG9101338.1"/>
    </source>
</evidence>
<dbReference type="PANTHER" id="PTHR11886">
    <property type="entry name" value="DYNEIN LIGHT CHAIN"/>
    <property type="match status" value="1"/>
</dbReference>
<dbReference type="Proteomes" id="UP000582659">
    <property type="component" value="Unassembled WGS sequence"/>
</dbReference>
<dbReference type="GO" id="GO:0005868">
    <property type="term" value="C:cytoplasmic dynein complex"/>
    <property type="evidence" value="ECO:0007669"/>
    <property type="project" value="TreeGrafter"/>
</dbReference>
<evidence type="ECO:0000256" key="1">
    <source>
        <dbReference type="RuleBase" id="RU365010"/>
    </source>
</evidence>
<dbReference type="InterPro" id="IPR037177">
    <property type="entry name" value="DLC_sf"/>
</dbReference>
<dbReference type="GO" id="GO:0045505">
    <property type="term" value="F:dynein intermediate chain binding"/>
    <property type="evidence" value="ECO:0007669"/>
    <property type="project" value="TreeGrafter"/>
</dbReference>
<keyword evidence="1" id="KW-0243">Dynein</keyword>
<dbReference type="Proteomes" id="UP000095284">
    <property type="component" value="Unplaced"/>
</dbReference>
<dbReference type="eggNOG" id="KOG3430">
    <property type="taxonomic scope" value="Eukaryota"/>
</dbReference>
<comment type="similarity">
    <text evidence="1">Belongs to the dynein light chain family.</text>
</comment>
<dbReference type="InterPro" id="IPR001372">
    <property type="entry name" value="Dynein_light_chain_typ-1/2"/>
</dbReference>
<evidence type="ECO:0000313" key="4">
    <source>
        <dbReference type="Proteomes" id="UP000095284"/>
    </source>
</evidence>
<dbReference type="EMBL" id="CAJFCV020000002">
    <property type="protein sequence ID" value="CAG9101338.1"/>
    <property type="molecule type" value="Genomic_DNA"/>
</dbReference>
<reference evidence="3" key="2">
    <citation type="submission" date="2020-08" db="EMBL/GenBank/DDBJ databases">
        <authorList>
            <person name="Kikuchi T."/>
        </authorList>
    </citation>
    <scope>NUCLEOTIDE SEQUENCE</scope>
    <source>
        <strain evidence="2">Ka4C1</strain>
    </source>
</reference>
<keyword evidence="1" id="KW-0206">Cytoskeleton</keyword>
<organism evidence="4 6">
    <name type="scientific">Bursaphelenchus xylophilus</name>
    <name type="common">Pinewood nematode worm</name>
    <name type="synonym">Aphelenchoides xylophilus</name>
    <dbReference type="NCBI Taxonomy" id="6326"/>
    <lineage>
        <taxon>Eukaryota</taxon>
        <taxon>Metazoa</taxon>
        <taxon>Ecdysozoa</taxon>
        <taxon>Nematoda</taxon>
        <taxon>Chromadorea</taxon>
        <taxon>Rhabditida</taxon>
        <taxon>Tylenchina</taxon>
        <taxon>Tylenchomorpha</taxon>
        <taxon>Aphelenchoidea</taxon>
        <taxon>Aphelenchoididae</taxon>
        <taxon>Bursaphelenchus</taxon>
    </lineage>
</organism>
<dbReference type="EMBL" id="CAJFDI010000002">
    <property type="protein sequence ID" value="CAD5217594.1"/>
    <property type="molecule type" value="Genomic_DNA"/>
</dbReference>
<dbReference type="Gene3D" id="3.30.740.10">
    <property type="entry name" value="Protein Inhibitor Of Neuronal Nitric Oxide Synthase"/>
    <property type="match status" value="1"/>
</dbReference>
<dbReference type="OrthoDB" id="6506078at2759"/>
<dbReference type="GO" id="GO:0007017">
    <property type="term" value="P:microtubule-based process"/>
    <property type="evidence" value="ECO:0007669"/>
    <property type="project" value="InterPro"/>
</dbReference>
<dbReference type="PANTHER" id="PTHR11886:SF35">
    <property type="entry name" value="DYNEIN LIGHT CHAIN"/>
    <property type="match status" value="1"/>
</dbReference>
<sequence length="102" mass="11195">MSAVAKKNSPKISLKFLDIDSEKAEFAQKVVAQFLDSLADSKFNTPALAKALKQAFDQRYGPAWHCAVGSSFGSSVAHEENHFIFFHVDNFAVLLFKSGNNA</sequence>
<dbReference type="Proteomes" id="UP000659654">
    <property type="component" value="Unassembled WGS sequence"/>
</dbReference>
<evidence type="ECO:0000313" key="2">
    <source>
        <dbReference type="EMBL" id="CAD5217594.1"/>
    </source>
</evidence>
<dbReference type="Pfam" id="PF01221">
    <property type="entry name" value="Dynein_light"/>
    <property type="match status" value="1"/>
</dbReference>
<dbReference type="SMR" id="A0A1I7SGY3"/>
<comment type="subcellular location">
    <subcellularLocation>
        <location evidence="1">Cytoplasm</location>
        <location evidence="1">Cytoskeleton</location>
    </subcellularLocation>
</comment>
<dbReference type="AlphaFoldDB" id="A0A1I7SGY3"/>
<keyword evidence="1" id="KW-0493">Microtubule</keyword>